<dbReference type="InterPro" id="IPR016624">
    <property type="entry name" value="UCP014753"/>
</dbReference>
<reference evidence="5 6" key="1">
    <citation type="journal article" date="2019" name="Syst. Appl. Microbiol.">
        <title>Characterization of Bifidobacterium species in feaces of the Egyptian fruit bat: Description of B. vespertilionis sp. nov. and B. rousetti sp. nov.</title>
        <authorList>
            <person name="Modesto M."/>
            <person name="Satti M."/>
            <person name="Watanabe K."/>
            <person name="Puglisi E."/>
            <person name="Morelli L."/>
            <person name="Huang C.-H."/>
            <person name="Liou J.-S."/>
            <person name="Miyashita M."/>
            <person name="Tamura T."/>
            <person name="Saito S."/>
            <person name="Mori K."/>
            <person name="Huang L."/>
            <person name="Sciavilla P."/>
            <person name="Sandri C."/>
            <person name="Spiezio C."/>
            <person name="Vitali F."/>
            <person name="Cavalieri D."/>
            <person name="Perpetuini G."/>
            <person name="Tofalo R."/>
            <person name="Bonetti A."/>
            <person name="Arita M."/>
            <person name="Mattarelli P."/>
        </authorList>
    </citation>
    <scope>NUCLEOTIDE SEQUENCE [LARGE SCALE GENOMIC DNA]</scope>
    <source>
        <strain evidence="3 6">RST16</strain>
        <strain evidence="4 5">RST8</strain>
    </source>
</reference>
<dbReference type="Pfam" id="PF10022">
    <property type="entry name" value="DUF2264"/>
    <property type="match status" value="1"/>
</dbReference>
<dbReference type="Proteomes" id="UP000345527">
    <property type="component" value="Unassembled WGS sequence"/>
</dbReference>
<organism evidence="4 5">
    <name type="scientific">Bifidobacterium vespertilionis</name>
    <dbReference type="NCBI Taxonomy" id="2562524"/>
    <lineage>
        <taxon>Bacteria</taxon>
        <taxon>Bacillati</taxon>
        <taxon>Actinomycetota</taxon>
        <taxon>Actinomycetes</taxon>
        <taxon>Bifidobacteriales</taxon>
        <taxon>Bifidobacteriaceae</taxon>
        <taxon>Bifidobacterium</taxon>
    </lineage>
</organism>
<sequence length="595" mass="65837">MPSSQPIHSPHPIPVTRDDFAAIMLRYLEPLRNHFSEGRARLRLGGFSAVYPDEVAELESWARPLWGLGPLWAGGGHCAWLEDVYRTGLINGTDPNHPEYWGAPGQHDQRSVEVPAIAYAIMLAPHVLWDPLTQAQREQVAAWLNLVNRPEAVCPDNNWLFFPVVVNVALKRLGMPYSPELIRRNLERLDSFYAGGGWYHDGIHTNGSYDYYNPYAFHFYGPLFALYAADEYPELAAKFLDRARTFAPTFVNLFSDRGESVPYGRSLTYRFAQCAFFSFAAGHKLDLGPQFTPGVLKGIVARNLAFWAGLPTCDNGGVLTVGYHYPTLFESEEYNAPGSPLWSMKAFALLCLPADDPFWSLPNEPLPCEDGDTGLHRVTPGGELVVQRHDGEATLYVCGHQPAGANPHYASKYAKFCYSTRYGFCMSRSERTLGDAAPDSSLAFVIDDGVNPHVTTRGFIAKDAFLWEGDTLICSWSPCRGIDVETRITPSPDGSGHRREHVIHAEIACTAYDCGFAVPSDRRAGEDDEAWRARIDGMCSVRAAEAPDGAEPTLIRVRPNLNLMAPHVVIPAVRVPIKPGVTTIVTEVSEGPISR</sequence>
<dbReference type="PANTHER" id="PTHR35339">
    <property type="entry name" value="LINALOOL DEHYDRATASE_ISOMERASE DOMAIN-CONTAINING PROTEIN"/>
    <property type="match status" value="1"/>
</dbReference>
<dbReference type="PANTHER" id="PTHR35339:SF4">
    <property type="entry name" value="LINALOOL DEHYDRATASE_ISOMERASE DOMAIN-CONTAINING PROTEIN"/>
    <property type="match status" value="1"/>
</dbReference>
<dbReference type="EMBL" id="RZOA01000002">
    <property type="protein sequence ID" value="KAA8824478.1"/>
    <property type="molecule type" value="Genomic_DNA"/>
</dbReference>
<name>A0A5J5E5M1_9BIFI</name>
<dbReference type="PIRSF" id="PIRSF014753">
    <property type="entry name" value="UCP014753"/>
    <property type="match status" value="1"/>
</dbReference>
<feature type="domain" description="DUF2264" evidence="1">
    <location>
        <begin position="16"/>
        <end position="365"/>
    </location>
</feature>
<dbReference type="EMBL" id="RZNZ01000001">
    <property type="protein sequence ID" value="KAA8822460.1"/>
    <property type="molecule type" value="Genomic_DNA"/>
</dbReference>
<dbReference type="InterPro" id="IPR049237">
    <property type="entry name" value="DUF2264_C"/>
</dbReference>
<evidence type="ECO:0000313" key="3">
    <source>
        <dbReference type="EMBL" id="KAA8822460.1"/>
    </source>
</evidence>
<evidence type="ECO:0000259" key="2">
    <source>
        <dbReference type="Pfam" id="PF20938"/>
    </source>
</evidence>
<evidence type="ECO:0000313" key="6">
    <source>
        <dbReference type="Proteomes" id="UP000374630"/>
    </source>
</evidence>
<feature type="domain" description="DUF2264" evidence="2">
    <location>
        <begin position="407"/>
        <end position="583"/>
    </location>
</feature>
<evidence type="ECO:0000259" key="1">
    <source>
        <dbReference type="Pfam" id="PF10022"/>
    </source>
</evidence>
<gene>
    <name evidence="4" type="ORF">EM848_01320</name>
    <name evidence="3" type="ORF">EMO90_00205</name>
</gene>
<dbReference type="Pfam" id="PF20938">
    <property type="entry name" value="DUF2264_C"/>
    <property type="match status" value="1"/>
</dbReference>
<dbReference type="RefSeq" id="WP_150353212.1">
    <property type="nucleotide sequence ID" value="NZ_RZNZ01000001.1"/>
</dbReference>
<proteinExistence type="predicted"/>
<dbReference type="Proteomes" id="UP000374630">
    <property type="component" value="Unassembled WGS sequence"/>
</dbReference>
<accession>A0A5J5E5M1</accession>
<dbReference type="AlphaFoldDB" id="A0A5J5E5M1"/>
<comment type="caution">
    <text evidence="4">The sequence shown here is derived from an EMBL/GenBank/DDBJ whole genome shotgun (WGS) entry which is preliminary data.</text>
</comment>
<evidence type="ECO:0000313" key="4">
    <source>
        <dbReference type="EMBL" id="KAA8824478.1"/>
    </source>
</evidence>
<evidence type="ECO:0000313" key="5">
    <source>
        <dbReference type="Proteomes" id="UP000345527"/>
    </source>
</evidence>
<protein>
    <submittedName>
        <fullName evidence="4">DUF2264 domain-containing protein</fullName>
    </submittedName>
</protein>
<dbReference type="InterPro" id="IPR049349">
    <property type="entry name" value="DUF2264_N"/>
</dbReference>
<dbReference type="OrthoDB" id="9813465at2"/>
<keyword evidence="6" id="KW-1185">Reference proteome</keyword>